<keyword evidence="4 10" id="KW-0812">Transmembrane</keyword>
<dbReference type="RefSeq" id="WP_111740289.1">
    <property type="nucleotide sequence ID" value="NZ_LR698987.1"/>
</dbReference>
<gene>
    <name evidence="14" type="primary">apxIB_3</name>
    <name evidence="14" type="ORF">NCTC12151_01760</name>
</gene>
<dbReference type="Pfam" id="PF00005">
    <property type="entry name" value="ABC_tran"/>
    <property type="match status" value="1"/>
</dbReference>
<proteinExistence type="predicted"/>
<dbReference type="EMBL" id="LS483470">
    <property type="protein sequence ID" value="SQI40828.1"/>
    <property type="molecule type" value="Genomic_DNA"/>
</dbReference>
<evidence type="ECO:0000259" key="12">
    <source>
        <dbReference type="PROSITE" id="PS50929"/>
    </source>
</evidence>
<evidence type="ECO:0000256" key="2">
    <source>
        <dbReference type="ARBA" id="ARBA00022448"/>
    </source>
</evidence>
<evidence type="ECO:0000313" key="15">
    <source>
        <dbReference type="Proteomes" id="UP000249005"/>
    </source>
</evidence>
<evidence type="ECO:0000256" key="6">
    <source>
        <dbReference type="ARBA" id="ARBA00022840"/>
    </source>
</evidence>
<keyword evidence="3" id="KW-1003">Cell membrane</keyword>
<dbReference type="InterPro" id="IPR017871">
    <property type="entry name" value="ABC_transporter-like_CS"/>
</dbReference>
<dbReference type="InterPro" id="IPR011527">
    <property type="entry name" value="ABC1_TM_dom"/>
</dbReference>
<comment type="subcellular location">
    <subcellularLocation>
        <location evidence="1">Cell membrane</location>
        <topology evidence="1">Multi-pass membrane protein</topology>
    </subcellularLocation>
</comment>
<evidence type="ECO:0000256" key="9">
    <source>
        <dbReference type="SAM" id="MobiDB-lite"/>
    </source>
</evidence>
<dbReference type="Gene3D" id="1.20.1560.10">
    <property type="entry name" value="ABC transporter type 1, transmembrane domain"/>
    <property type="match status" value="1"/>
</dbReference>
<dbReference type="PROSITE" id="PS50990">
    <property type="entry name" value="PEPTIDASE_C39"/>
    <property type="match status" value="1"/>
</dbReference>
<feature type="transmembrane region" description="Helical" evidence="10">
    <location>
        <begin position="310"/>
        <end position="328"/>
    </location>
</feature>
<feature type="domain" description="ABC transmembrane type-1" evidence="12">
    <location>
        <begin position="172"/>
        <end position="453"/>
    </location>
</feature>
<dbReference type="InterPro" id="IPR027417">
    <property type="entry name" value="P-loop_NTPase"/>
</dbReference>
<sequence length="730" mass="81550">MSFVKKINFGLTSHRLPIVIQTESAECGLACLTMIAGYHRYHTDLATLRGRFSISQKGINLSQLLSISKQLSLNSRSLRLELDELPKLRLPCILHWDFSHFVVLKSVKGNKCVIHDPAIGERQLTLSEVSASFTGIAVELWPDDGFKPQVQVQRVRFRDLIGKISGLKSSFIQVLVLALGIELFSIITPLFTQWTIDYVIVSNDRSLLVTLLVGFGVMMLIQQVTSAVRAWVMMYISTSISVQWRDSVFRHLMRLPIGYFEKRHLGDIVSRFGAVDAIQSTLSSSFFVAILDGLMTIVTLVMMYIYSPLLATVCLATMLLYGIGRVLWYHPLRMATEEQIVHSAKQQSHFLETVRGVRTIKLFLRQQERTADWMGLLIRQVNAGVRVQKLQIYYQQLNGLLFSIENLVILGLGATLVMDQTFTVGILMAFTSYKTQFSQRISSLIDKYFELKMLSIQTERLADIVLTEPEETPEHTSTLQLDKPPRIEFKNVSFRYADSEPLVIKNVSFTVESGECVALAGPSGGGKTTLSQLLCGSLTPCEGDILIDGVSLKNLTPAGLRRFSATVLQDDVLFAGSIMDNITFFSRDVDRERVLKCALMAAIHHDIEQMPMQYNTLVGDMGVALSGGQKQRILLARALYKEPQLLILDEATSHLDVQLEQAVNAAVAQLDITRLVIAHRPQTLASVDRIVVLENGTSTQQIAPAELFSQFENSTSSPTPTPKIEEEETA</sequence>
<dbReference type="CDD" id="cd02419">
    <property type="entry name" value="Peptidase_C39C"/>
    <property type="match status" value="1"/>
</dbReference>
<evidence type="ECO:0000259" key="11">
    <source>
        <dbReference type="PROSITE" id="PS50893"/>
    </source>
</evidence>
<keyword evidence="5" id="KW-0547">Nucleotide-binding</keyword>
<evidence type="ECO:0000256" key="3">
    <source>
        <dbReference type="ARBA" id="ARBA00022475"/>
    </source>
</evidence>
<evidence type="ECO:0000259" key="13">
    <source>
        <dbReference type="PROSITE" id="PS50990"/>
    </source>
</evidence>
<reference evidence="14 15" key="1">
    <citation type="submission" date="2018-06" db="EMBL/GenBank/DDBJ databases">
        <authorList>
            <consortium name="Pathogen Informatics"/>
            <person name="Doyle S."/>
        </authorList>
    </citation>
    <scope>NUCLEOTIDE SEQUENCE [LARGE SCALE GENOMIC DNA]</scope>
    <source>
        <strain evidence="14 15">NCTC12151</strain>
    </source>
</reference>
<name>A0A2X4UYE4_9GAMM</name>
<evidence type="ECO:0000256" key="1">
    <source>
        <dbReference type="ARBA" id="ARBA00004651"/>
    </source>
</evidence>
<evidence type="ECO:0000256" key="5">
    <source>
        <dbReference type="ARBA" id="ARBA00022741"/>
    </source>
</evidence>
<dbReference type="FunFam" id="3.40.50.300:FF:000299">
    <property type="entry name" value="ABC transporter ATP-binding protein/permease"/>
    <property type="match status" value="1"/>
</dbReference>
<dbReference type="PANTHER" id="PTHR24221">
    <property type="entry name" value="ATP-BINDING CASSETTE SUB-FAMILY B"/>
    <property type="match status" value="1"/>
</dbReference>
<dbReference type="Pfam" id="PF00664">
    <property type="entry name" value="ABC_membrane"/>
    <property type="match status" value="1"/>
</dbReference>
<keyword evidence="6" id="KW-0067">ATP-binding</keyword>
<dbReference type="PROSITE" id="PS50929">
    <property type="entry name" value="ABC_TM1F"/>
    <property type="match status" value="1"/>
</dbReference>
<dbReference type="InterPro" id="IPR039421">
    <property type="entry name" value="Type_1_exporter"/>
</dbReference>
<feature type="domain" description="ABC transporter" evidence="11">
    <location>
        <begin position="487"/>
        <end position="720"/>
    </location>
</feature>
<keyword evidence="7 10" id="KW-1133">Transmembrane helix</keyword>
<dbReference type="OrthoDB" id="6828292at2"/>
<dbReference type="InterPro" id="IPR005074">
    <property type="entry name" value="Peptidase_C39"/>
</dbReference>
<dbReference type="SUPFAM" id="SSF52540">
    <property type="entry name" value="P-loop containing nucleoside triphosphate hydrolases"/>
    <property type="match status" value="1"/>
</dbReference>
<feature type="region of interest" description="Disordered" evidence="9">
    <location>
        <begin position="710"/>
        <end position="730"/>
    </location>
</feature>
<dbReference type="GO" id="GO:0006508">
    <property type="term" value="P:proteolysis"/>
    <property type="evidence" value="ECO:0007669"/>
    <property type="project" value="InterPro"/>
</dbReference>
<dbReference type="SMART" id="SM00382">
    <property type="entry name" value="AAA"/>
    <property type="match status" value="1"/>
</dbReference>
<dbReference type="InterPro" id="IPR036640">
    <property type="entry name" value="ABC1_TM_sf"/>
</dbReference>
<accession>A0A2X4UYE4</accession>
<dbReference type="GO" id="GO:0016887">
    <property type="term" value="F:ATP hydrolysis activity"/>
    <property type="evidence" value="ECO:0007669"/>
    <property type="project" value="InterPro"/>
</dbReference>
<evidence type="ECO:0000256" key="8">
    <source>
        <dbReference type="ARBA" id="ARBA00023136"/>
    </source>
</evidence>
<dbReference type="Gene3D" id="3.40.50.300">
    <property type="entry name" value="P-loop containing nucleotide triphosphate hydrolases"/>
    <property type="match status" value="1"/>
</dbReference>
<dbReference type="InterPro" id="IPR003439">
    <property type="entry name" value="ABC_transporter-like_ATP-bd"/>
</dbReference>
<dbReference type="CDD" id="cd18567">
    <property type="entry name" value="ABC_6TM_CvaB_RaxB_like"/>
    <property type="match status" value="1"/>
</dbReference>
<dbReference type="GO" id="GO:0008234">
    <property type="term" value="F:cysteine-type peptidase activity"/>
    <property type="evidence" value="ECO:0007669"/>
    <property type="project" value="InterPro"/>
</dbReference>
<dbReference type="PROSITE" id="PS00211">
    <property type="entry name" value="ABC_TRANSPORTER_1"/>
    <property type="match status" value="1"/>
</dbReference>
<dbReference type="GO" id="GO:0034040">
    <property type="term" value="F:ATPase-coupled lipid transmembrane transporter activity"/>
    <property type="evidence" value="ECO:0007669"/>
    <property type="project" value="TreeGrafter"/>
</dbReference>
<evidence type="ECO:0000256" key="10">
    <source>
        <dbReference type="SAM" id="Phobius"/>
    </source>
</evidence>
<feature type="transmembrane region" description="Helical" evidence="10">
    <location>
        <begin position="407"/>
        <end position="430"/>
    </location>
</feature>
<evidence type="ECO:0000256" key="7">
    <source>
        <dbReference type="ARBA" id="ARBA00022989"/>
    </source>
</evidence>
<dbReference type="Gene3D" id="3.90.70.10">
    <property type="entry name" value="Cysteine proteinases"/>
    <property type="match status" value="1"/>
</dbReference>
<feature type="transmembrane region" description="Helical" evidence="10">
    <location>
        <begin position="211"/>
        <end position="232"/>
    </location>
</feature>
<dbReference type="Pfam" id="PF03412">
    <property type="entry name" value="Peptidase_C39"/>
    <property type="match status" value="1"/>
</dbReference>
<evidence type="ECO:0000313" key="14">
    <source>
        <dbReference type="EMBL" id="SQI40828.1"/>
    </source>
</evidence>
<keyword evidence="8 10" id="KW-0472">Membrane</keyword>
<dbReference type="Proteomes" id="UP000249005">
    <property type="component" value="Chromosome 1"/>
</dbReference>
<organism evidence="14 15">
    <name type="scientific">Leminorella richardii</name>
    <dbReference type="NCBI Taxonomy" id="158841"/>
    <lineage>
        <taxon>Bacteria</taxon>
        <taxon>Pseudomonadati</taxon>
        <taxon>Pseudomonadota</taxon>
        <taxon>Gammaproteobacteria</taxon>
        <taxon>Enterobacterales</taxon>
        <taxon>Budviciaceae</taxon>
        <taxon>Leminorella</taxon>
    </lineage>
</organism>
<feature type="transmembrane region" description="Helical" evidence="10">
    <location>
        <begin position="286"/>
        <end position="304"/>
    </location>
</feature>
<dbReference type="AlphaFoldDB" id="A0A2X4UYE4"/>
<keyword evidence="15" id="KW-1185">Reference proteome</keyword>
<dbReference type="PANTHER" id="PTHR24221:SF606">
    <property type="entry name" value="COLICIN V SECRETION-PROCESSING ATP-BINDING PROTEIN"/>
    <property type="match status" value="1"/>
</dbReference>
<dbReference type="SUPFAM" id="SSF90123">
    <property type="entry name" value="ABC transporter transmembrane region"/>
    <property type="match status" value="1"/>
</dbReference>
<dbReference type="GO" id="GO:0005524">
    <property type="term" value="F:ATP binding"/>
    <property type="evidence" value="ECO:0007669"/>
    <property type="project" value="UniProtKB-KW"/>
</dbReference>
<dbReference type="InterPro" id="IPR003593">
    <property type="entry name" value="AAA+_ATPase"/>
</dbReference>
<feature type="domain" description="Peptidase C39" evidence="13">
    <location>
        <begin position="21"/>
        <end position="140"/>
    </location>
</feature>
<protein>
    <submittedName>
        <fullName evidence="14">RTX-I toxin determinant B</fullName>
    </submittedName>
</protein>
<dbReference type="GO" id="GO:0005886">
    <property type="term" value="C:plasma membrane"/>
    <property type="evidence" value="ECO:0007669"/>
    <property type="project" value="UniProtKB-SubCell"/>
</dbReference>
<feature type="transmembrane region" description="Helical" evidence="10">
    <location>
        <begin position="171"/>
        <end position="191"/>
    </location>
</feature>
<evidence type="ECO:0000256" key="4">
    <source>
        <dbReference type="ARBA" id="ARBA00022692"/>
    </source>
</evidence>
<dbReference type="PROSITE" id="PS50893">
    <property type="entry name" value="ABC_TRANSPORTER_2"/>
    <property type="match status" value="1"/>
</dbReference>
<dbReference type="KEGG" id="lri:NCTC12151_01760"/>
<keyword evidence="2" id="KW-0813">Transport</keyword>
<dbReference type="InterPro" id="IPR033838">
    <property type="entry name" value="CvaB_peptidase"/>
</dbReference>
<dbReference type="GO" id="GO:0140359">
    <property type="term" value="F:ABC-type transporter activity"/>
    <property type="evidence" value="ECO:0007669"/>
    <property type="project" value="InterPro"/>
</dbReference>